<gene>
    <name evidence="1" type="ORF">TVAG_332910</name>
</gene>
<dbReference type="Gene3D" id="3.80.10.10">
    <property type="entry name" value="Ribonuclease Inhibitor"/>
    <property type="match status" value="1"/>
</dbReference>
<dbReference type="OrthoDB" id="1517790at2759"/>
<dbReference type="RefSeq" id="XP_001320189.1">
    <property type="nucleotide sequence ID" value="XM_001320154.1"/>
</dbReference>
<sequence>MLPRWLSDKTNEISKSGTLVVSNCYSFDVTAFRLPMFSIYLSQIKTIDLSGTCIFSLDGFPKMRSLSTFIANNSQISSFKNFSILRGISSIYLKNTPVSASKNYGLCVSIMLLPELRSMDGKVIADRNKAKASSIDPHVSLLLDKGWDMPYPIPSIMTIMNECEKYGIPFDEKDEEGQYNTYSDDEFDVSQNESNSSDHIVHVSENDKKLARGLAEIFNSYGENINPSDYNTLYQRLADIVLQM</sequence>
<organism evidence="1 2">
    <name type="scientific">Trichomonas vaginalis (strain ATCC PRA-98 / G3)</name>
    <dbReference type="NCBI Taxonomy" id="412133"/>
    <lineage>
        <taxon>Eukaryota</taxon>
        <taxon>Metamonada</taxon>
        <taxon>Parabasalia</taxon>
        <taxon>Trichomonadida</taxon>
        <taxon>Trichomonadidae</taxon>
        <taxon>Trichomonas</taxon>
    </lineage>
</organism>
<accession>A2EH87</accession>
<dbReference type="VEuPathDB" id="TrichDB:TVAG_332910"/>
<reference evidence="1" key="1">
    <citation type="submission" date="2006-10" db="EMBL/GenBank/DDBJ databases">
        <authorList>
            <person name="Amadeo P."/>
            <person name="Zhao Q."/>
            <person name="Wortman J."/>
            <person name="Fraser-Liggett C."/>
            <person name="Carlton J."/>
        </authorList>
    </citation>
    <scope>NUCLEOTIDE SEQUENCE</scope>
    <source>
        <strain evidence="1">G3</strain>
    </source>
</reference>
<dbReference type="InterPro" id="IPR032675">
    <property type="entry name" value="LRR_dom_sf"/>
</dbReference>
<keyword evidence="2" id="KW-1185">Reference proteome</keyword>
<dbReference type="SMR" id="A2EH87"/>
<evidence type="ECO:0008006" key="3">
    <source>
        <dbReference type="Google" id="ProtNLM"/>
    </source>
</evidence>
<evidence type="ECO:0000313" key="1">
    <source>
        <dbReference type="EMBL" id="EAY07966.1"/>
    </source>
</evidence>
<protein>
    <recommendedName>
        <fullName evidence="3">Leucine Rich Repeat family protein</fullName>
    </recommendedName>
</protein>
<dbReference type="EMBL" id="DS113388">
    <property type="protein sequence ID" value="EAY07966.1"/>
    <property type="molecule type" value="Genomic_DNA"/>
</dbReference>
<evidence type="ECO:0000313" key="2">
    <source>
        <dbReference type="Proteomes" id="UP000001542"/>
    </source>
</evidence>
<dbReference type="VEuPathDB" id="TrichDB:TVAGG3_0933630"/>
<dbReference type="InParanoid" id="A2EH87"/>
<proteinExistence type="predicted"/>
<name>A2EH87_TRIV3</name>
<dbReference type="Proteomes" id="UP000001542">
    <property type="component" value="Unassembled WGS sequence"/>
</dbReference>
<reference evidence="1" key="2">
    <citation type="journal article" date="2007" name="Science">
        <title>Draft genome sequence of the sexually transmitted pathogen Trichomonas vaginalis.</title>
        <authorList>
            <person name="Carlton J.M."/>
            <person name="Hirt R.P."/>
            <person name="Silva J.C."/>
            <person name="Delcher A.L."/>
            <person name="Schatz M."/>
            <person name="Zhao Q."/>
            <person name="Wortman J.R."/>
            <person name="Bidwell S.L."/>
            <person name="Alsmark U.C.M."/>
            <person name="Besteiro S."/>
            <person name="Sicheritz-Ponten T."/>
            <person name="Noel C.J."/>
            <person name="Dacks J.B."/>
            <person name="Foster P.G."/>
            <person name="Simillion C."/>
            <person name="Van de Peer Y."/>
            <person name="Miranda-Saavedra D."/>
            <person name="Barton G.J."/>
            <person name="Westrop G.D."/>
            <person name="Mueller S."/>
            <person name="Dessi D."/>
            <person name="Fiori P.L."/>
            <person name="Ren Q."/>
            <person name="Paulsen I."/>
            <person name="Zhang H."/>
            <person name="Bastida-Corcuera F.D."/>
            <person name="Simoes-Barbosa A."/>
            <person name="Brown M.T."/>
            <person name="Hayes R.D."/>
            <person name="Mukherjee M."/>
            <person name="Okumura C.Y."/>
            <person name="Schneider R."/>
            <person name="Smith A.J."/>
            <person name="Vanacova S."/>
            <person name="Villalvazo M."/>
            <person name="Haas B.J."/>
            <person name="Pertea M."/>
            <person name="Feldblyum T.V."/>
            <person name="Utterback T.R."/>
            <person name="Shu C.L."/>
            <person name="Osoegawa K."/>
            <person name="de Jong P.J."/>
            <person name="Hrdy I."/>
            <person name="Horvathova L."/>
            <person name="Zubacova Z."/>
            <person name="Dolezal P."/>
            <person name="Malik S.B."/>
            <person name="Logsdon J.M. Jr."/>
            <person name="Henze K."/>
            <person name="Gupta A."/>
            <person name="Wang C.C."/>
            <person name="Dunne R.L."/>
            <person name="Upcroft J.A."/>
            <person name="Upcroft P."/>
            <person name="White O."/>
            <person name="Salzberg S.L."/>
            <person name="Tang P."/>
            <person name="Chiu C.-H."/>
            <person name="Lee Y.-S."/>
            <person name="Embley T.M."/>
            <person name="Coombs G.H."/>
            <person name="Mottram J.C."/>
            <person name="Tachezy J."/>
            <person name="Fraser-Liggett C.M."/>
            <person name="Johnson P.J."/>
        </authorList>
    </citation>
    <scope>NUCLEOTIDE SEQUENCE [LARGE SCALE GENOMIC DNA]</scope>
    <source>
        <strain evidence="1">G3</strain>
    </source>
</reference>
<dbReference type="SUPFAM" id="SSF52058">
    <property type="entry name" value="L domain-like"/>
    <property type="match status" value="1"/>
</dbReference>
<dbReference type="AlphaFoldDB" id="A2EH87"/>
<dbReference type="KEGG" id="tva:4765854"/>